<keyword evidence="4" id="KW-0067">ATP-binding</keyword>
<evidence type="ECO:0000256" key="3">
    <source>
        <dbReference type="ARBA" id="ARBA00022741"/>
    </source>
</evidence>
<evidence type="ECO:0000256" key="5">
    <source>
        <dbReference type="ARBA" id="ARBA00022960"/>
    </source>
</evidence>
<dbReference type="InterPro" id="IPR004101">
    <property type="entry name" value="Mur_ligase_C"/>
</dbReference>
<dbReference type="GO" id="GO:0071555">
    <property type="term" value="P:cell wall organization"/>
    <property type="evidence" value="ECO:0007669"/>
    <property type="project" value="UniProtKB-KW"/>
</dbReference>
<evidence type="ECO:0000313" key="12">
    <source>
        <dbReference type="EMBL" id="KKR64623.1"/>
    </source>
</evidence>
<evidence type="ECO:0000259" key="11">
    <source>
        <dbReference type="Pfam" id="PF08245"/>
    </source>
</evidence>
<dbReference type="Gene3D" id="3.40.1190.10">
    <property type="entry name" value="Mur-like, catalytic domain"/>
    <property type="match status" value="2"/>
</dbReference>
<keyword evidence="6" id="KW-0573">Peptidoglycan synthesis</keyword>
<dbReference type="Proteomes" id="UP000034293">
    <property type="component" value="Unassembled WGS sequence"/>
</dbReference>
<dbReference type="InterPro" id="IPR000713">
    <property type="entry name" value="Mur_ligase_N"/>
</dbReference>
<sequence>MNKLKKIHMMGIGGSGISAVALLASKMGYEVTGCDLEEQTAYAKNFFKGHDPSHLEGIDFLIVSPAIYYQNKENPELIEAEKRKIVMTWQEFLGKYLTEGKKVICIAGTHGKSTTTAMVGKLLVDAGLDPSVVVGAKIPEWEANARFGKGEYFVIEADEFNNNFLNYHPDIIIINNIEFDHPDFFKNEEEVREAFRKFVNNLKGEKILIMEKDNSGKKFHLKIFGEHNQKNANLVYVLGKKLGIAEETIVKSLESFSGIGRRMELIAGRGGVKIFDDYAHHPTAIKTTIEGLRKEFPESKIWVIDEPHGFARTHALLPKYDGVFNAADKIIVGPIFKARDSETFGITPEDVARATGNKNAIGINSFEKIKKMLLEEVKSGDIILVMGAGKSYLWAREIAELI</sequence>
<dbReference type="AlphaFoldDB" id="A0A0G0SIF4"/>
<comment type="caution">
    <text evidence="12">The sequence shown here is derived from an EMBL/GenBank/DDBJ whole genome shotgun (WGS) entry which is preliminary data.</text>
</comment>
<dbReference type="Gene3D" id="3.40.50.720">
    <property type="entry name" value="NAD(P)-binding Rossmann-like Domain"/>
    <property type="match status" value="1"/>
</dbReference>
<dbReference type="EMBL" id="LBZA01000005">
    <property type="protein sequence ID" value="KKR64623.1"/>
    <property type="molecule type" value="Genomic_DNA"/>
</dbReference>
<dbReference type="GO" id="GO:0009252">
    <property type="term" value="P:peptidoglycan biosynthetic process"/>
    <property type="evidence" value="ECO:0007669"/>
    <property type="project" value="UniProtKB-KW"/>
</dbReference>
<dbReference type="PANTHER" id="PTHR43445">
    <property type="entry name" value="UDP-N-ACETYLMURAMATE--L-ALANINE LIGASE-RELATED"/>
    <property type="match status" value="1"/>
</dbReference>
<dbReference type="SUPFAM" id="SSF51984">
    <property type="entry name" value="MurCD N-terminal domain"/>
    <property type="match status" value="1"/>
</dbReference>
<dbReference type="InterPro" id="IPR036615">
    <property type="entry name" value="Mur_ligase_C_dom_sf"/>
</dbReference>
<proteinExistence type="predicted"/>
<keyword evidence="2" id="KW-0132">Cell division</keyword>
<dbReference type="PATRIC" id="fig|1618553.3.peg.89"/>
<dbReference type="Pfam" id="PF01225">
    <property type="entry name" value="Mur_ligase"/>
    <property type="match status" value="1"/>
</dbReference>
<dbReference type="InterPro" id="IPR036565">
    <property type="entry name" value="Mur-like_cat_sf"/>
</dbReference>
<organism evidence="12 13">
    <name type="scientific">Candidatus Woesebacteria bacterium GW2011_GWA1_40_43</name>
    <dbReference type="NCBI Taxonomy" id="1618553"/>
    <lineage>
        <taxon>Bacteria</taxon>
        <taxon>Candidatus Woeseibacteriota</taxon>
    </lineage>
</organism>
<dbReference type="GO" id="GO:0016881">
    <property type="term" value="F:acid-amino acid ligase activity"/>
    <property type="evidence" value="ECO:0007669"/>
    <property type="project" value="InterPro"/>
</dbReference>
<evidence type="ECO:0000256" key="1">
    <source>
        <dbReference type="ARBA" id="ARBA00022598"/>
    </source>
</evidence>
<evidence type="ECO:0000256" key="7">
    <source>
        <dbReference type="ARBA" id="ARBA00023306"/>
    </source>
</evidence>
<evidence type="ECO:0000256" key="8">
    <source>
        <dbReference type="ARBA" id="ARBA00023316"/>
    </source>
</evidence>
<keyword evidence="3" id="KW-0547">Nucleotide-binding</keyword>
<protein>
    <submittedName>
        <fullName evidence="12">UDP-N-acetylmuramate-L-alanine ligase</fullName>
    </submittedName>
</protein>
<evidence type="ECO:0000256" key="6">
    <source>
        <dbReference type="ARBA" id="ARBA00022984"/>
    </source>
</evidence>
<feature type="domain" description="Mur ligase C-terminal" evidence="10">
    <location>
        <begin position="261"/>
        <end position="389"/>
    </location>
</feature>
<keyword evidence="7" id="KW-0131">Cell cycle</keyword>
<dbReference type="Pfam" id="PF08245">
    <property type="entry name" value="Mur_ligase_M"/>
    <property type="match status" value="1"/>
</dbReference>
<evidence type="ECO:0000256" key="4">
    <source>
        <dbReference type="ARBA" id="ARBA00022840"/>
    </source>
</evidence>
<dbReference type="Gene3D" id="3.90.190.20">
    <property type="entry name" value="Mur ligase, C-terminal domain"/>
    <property type="match status" value="1"/>
</dbReference>
<dbReference type="GO" id="GO:0051301">
    <property type="term" value="P:cell division"/>
    <property type="evidence" value="ECO:0007669"/>
    <property type="project" value="UniProtKB-KW"/>
</dbReference>
<dbReference type="InterPro" id="IPR013221">
    <property type="entry name" value="Mur_ligase_cen"/>
</dbReference>
<dbReference type="GO" id="GO:0005524">
    <property type="term" value="F:ATP binding"/>
    <property type="evidence" value="ECO:0007669"/>
    <property type="project" value="UniProtKB-KW"/>
</dbReference>
<evidence type="ECO:0000256" key="2">
    <source>
        <dbReference type="ARBA" id="ARBA00022618"/>
    </source>
</evidence>
<dbReference type="SUPFAM" id="SSF53623">
    <property type="entry name" value="MurD-like peptide ligases, catalytic domain"/>
    <property type="match status" value="1"/>
</dbReference>
<keyword evidence="8" id="KW-0961">Cell wall biogenesis/degradation</keyword>
<name>A0A0G0SIF4_9BACT</name>
<accession>A0A0G0SIF4</accession>
<dbReference type="SUPFAM" id="SSF53244">
    <property type="entry name" value="MurD-like peptide ligases, peptide-binding domain"/>
    <property type="match status" value="1"/>
</dbReference>
<evidence type="ECO:0000313" key="13">
    <source>
        <dbReference type="Proteomes" id="UP000034293"/>
    </source>
</evidence>
<dbReference type="Pfam" id="PF02875">
    <property type="entry name" value="Mur_ligase_C"/>
    <property type="match status" value="1"/>
</dbReference>
<dbReference type="InterPro" id="IPR050061">
    <property type="entry name" value="MurCDEF_pg_biosynth"/>
</dbReference>
<feature type="domain" description="Mur ligase N-terminal catalytic" evidence="9">
    <location>
        <begin position="6"/>
        <end position="95"/>
    </location>
</feature>
<evidence type="ECO:0000259" key="9">
    <source>
        <dbReference type="Pfam" id="PF01225"/>
    </source>
</evidence>
<dbReference type="GO" id="GO:0008360">
    <property type="term" value="P:regulation of cell shape"/>
    <property type="evidence" value="ECO:0007669"/>
    <property type="project" value="UniProtKB-KW"/>
</dbReference>
<reference evidence="12 13" key="1">
    <citation type="journal article" date="2015" name="Nature">
        <title>rRNA introns, odd ribosomes, and small enigmatic genomes across a large radiation of phyla.</title>
        <authorList>
            <person name="Brown C.T."/>
            <person name="Hug L.A."/>
            <person name="Thomas B.C."/>
            <person name="Sharon I."/>
            <person name="Castelle C.J."/>
            <person name="Singh A."/>
            <person name="Wilkins M.J."/>
            <person name="Williams K.H."/>
            <person name="Banfield J.F."/>
        </authorList>
    </citation>
    <scope>NUCLEOTIDE SEQUENCE [LARGE SCALE GENOMIC DNA]</scope>
</reference>
<evidence type="ECO:0000259" key="10">
    <source>
        <dbReference type="Pfam" id="PF02875"/>
    </source>
</evidence>
<dbReference type="PANTHER" id="PTHR43445:SF3">
    <property type="entry name" value="UDP-N-ACETYLMURAMATE--L-ALANINE LIGASE"/>
    <property type="match status" value="1"/>
</dbReference>
<keyword evidence="5" id="KW-0133">Cell shape</keyword>
<keyword evidence="1 12" id="KW-0436">Ligase</keyword>
<gene>
    <name evidence="12" type="ORF">UU02_C0005G0012</name>
</gene>
<feature type="domain" description="Mur ligase central" evidence="11">
    <location>
        <begin position="106"/>
        <end position="221"/>
    </location>
</feature>